<dbReference type="EMBL" id="JMIB01000006">
    <property type="protein sequence ID" value="KDM92661.1"/>
    <property type="molecule type" value="Genomic_DNA"/>
</dbReference>
<dbReference type="InterPro" id="IPR044925">
    <property type="entry name" value="His-Me_finger_sf"/>
</dbReference>
<accession>A0A066RUB9</accession>
<dbReference type="RefSeq" id="WP_051641893.1">
    <property type="nucleotide sequence ID" value="NZ_JAGSGC010000005.1"/>
</dbReference>
<comment type="caution">
    <text evidence="5">The sequence shown here is derived from an EMBL/GenBank/DDBJ whole genome shotgun (WGS) entry which is preliminary data.</text>
</comment>
<name>A0A066RUB9_9GAMM</name>
<evidence type="ECO:0000256" key="3">
    <source>
        <dbReference type="ARBA" id="ARBA00022801"/>
    </source>
</evidence>
<keyword evidence="6" id="KW-1185">Reference proteome</keyword>
<dbReference type="Pfam" id="PF04231">
    <property type="entry name" value="Endonuclease_1"/>
    <property type="match status" value="1"/>
</dbReference>
<keyword evidence="3" id="KW-0378">Hydrolase</keyword>
<dbReference type="InterPro" id="IPR007346">
    <property type="entry name" value="Endonuclease-I"/>
</dbReference>
<dbReference type="OrthoDB" id="9800417at2"/>
<dbReference type="GO" id="GO:0004519">
    <property type="term" value="F:endonuclease activity"/>
    <property type="evidence" value="ECO:0007669"/>
    <property type="project" value="UniProtKB-KW"/>
</dbReference>
<gene>
    <name evidence="5" type="ORF">EA58_04605</name>
</gene>
<dbReference type="Proteomes" id="UP000027192">
    <property type="component" value="Unassembled WGS sequence"/>
</dbReference>
<evidence type="ECO:0000256" key="2">
    <source>
        <dbReference type="ARBA" id="ARBA00022722"/>
    </source>
</evidence>
<sequence>MFTQCKWILTSALLSLSLLPQIANANPPESFSKAKKLLVKIYQDHNESFYCGCQINWQGKKGVPDLNSCGYQVRKQAKRASRIEWEHVVPAWQFGHQLQCWQDGGRKNCRKDPIFRRMEADMHNLTPAIGEVNGDRSNFRFTPWKENEGANYGQCDIKVDFKNRRVDPPQRARGAIARTYLYMEQKYSFRLAKSQRQLMQAWHKTYPVSAWECERDRRIEKIQKQHNDFVLKACQQAGL</sequence>
<organism evidence="5 6">
    <name type="scientific">Photobacterium galatheae</name>
    <dbReference type="NCBI Taxonomy" id="1654360"/>
    <lineage>
        <taxon>Bacteria</taxon>
        <taxon>Pseudomonadati</taxon>
        <taxon>Pseudomonadota</taxon>
        <taxon>Gammaproteobacteria</taxon>
        <taxon>Vibrionales</taxon>
        <taxon>Vibrionaceae</taxon>
        <taxon>Photobacterium</taxon>
    </lineage>
</organism>
<reference evidence="5 6" key="1">
    <citation type="submission" date="2014-04" db="EMBL/GenBank/DDBJ databases">
        <title>Draft genome sequence of Photobacterium halotolerans S2753: a solonamide, ngercheumicin and holomycin producer.</title>
        <authorList>
            <person name="Machado H.R."/>
            <person name="Gram L."/>
        </authorList>
    </citation>
    <scope>NUCLEOTIDE SEQUENCE [LARGE SCALE GENOMIC DNA]</scope>
    <source>
        <strain evidence="5 6">S2753</strain>
    </source>
</reference>
<keyword evidence="2" id="KW-0540">Nuclease</keyword>
<dbReference type="STRING" id="1654360.EA58_04605"/>
<evidence type="ECO:0000313" key="6">
    <source>
        <dbReference type="Proteomes" id="UP000027192"/>
    </source>
</evidence>
<dbReference type="AlphaFoldDB" id="A0A066RUB9"/>
<evidence type="ECO:0000313" key="5">
    <source>
        <dbReference type="EMBL" id="KDM92661.1"/>
    </source>
</evidence>
<dbReference type="PANTHER" id="PTHR33607">
    <property type="entry name" value="ENDONUCLEASE-1"/>
    <property type="match status" value="1"/>
</dbReference>
<dbReference type="SUPFAM" id="SSF54060">
    <property type="entry name" value="His-Me finger endonucleases"/>
    <property type="match status" value="1"/>
</dbReference>
<evidence type="ECO:0000256" key="4">
    <source>
        <dbReference type="SAM" id="SignalP"/>
    </source>
</evidence>
<feature type="chain" id="PRO_5001630710" evidence="4">
    <location>
        <begin position="26"/>
        <end position="239"/>
    </location>
</feature>
<feature type="signal peptide" evidence="4">
    <location>
        <begin position="1"/>
        <end position="25"/>
    </location>
</feature>
<comment type="similarity">
    <text evidence="1">Belongs to the EndA/NucM nuclease family.</text>
</comment>
<dbReference type="GO" id="GO:0016787">
    <property type="term" value="F:hydrolase activity"/>
    <property type="evidence" value="ECO:0007669"/>
    <property type="project" value="UniProtKB-KW"/>
</dbReference>
<evidence type="ECO:0000256" key="1">
    <source>
        <dbReference type="ARBA" id="ARBA00006429"/>
    </source>
</evidence>
<dbReference type="PANTHER" id="PTHR33607:SF2">
    <property type="entry name" value="ENDONUCLEASE-1"/>
    <property type="match status" value="1"/>
</dbReference>
<keyword evidence="4" id="KW-0732">Signal</keyword>
<proteinExistence type="inferred from homology"/>
<keyword evidence="5" id="KW-0255">Endonuclease</keyword>
<protein>
    <submittedName>
        <fullName evidence="5">DNA-specific endonuclease I</fullName>
    </submittedName>
</protein>